<dbReference type="RefSeq" id="XP_003332809.2">
    <property type="nucleotide sequence ID" value="XM_003332761.2"/>
</dbReference>
<feature type="region of interest" description="Disordered" evidence="1">
    <location>
        <begin position="1"/>
        <end position="32"/>
    </location>
</feature>
<dbReference type="Proteomes" id="UP000008783">
    <property type="component" value="Unassembled WGS sequence"/>
</dbReference>
<dbReference type="KEGG" id="pgr:PGTG_14474"/>
<gene>
    <name evidence="2" type="ORF">PGTG_14474</name>
</gene>
<evidence type="ECO:0000313" key="3">
    <source>
        <dbReference type="Proteomes" id="UP000008783"/>
    </source>
</evidence>
<protein>
    <submittedName>
        <fullName evidence="2">Uncharacterized protein</fullName>
    </submittedName>
</protein>
<dbReference type="HOGENOM" id="CLU_2441950_0_0_1"/>
<dbReference type="AlphaFoldDB" id="E3KVQ0"/>
<sequence>MSISEEEVKGGRDEGNLGPRPYMPSSQSLGPGSWKAQASLYRTLERYNSTVFGWQRGVRGFRHEVLVPHGHAITPAMLPSPLQETRRRRV</sequence>
<reference evidence="3" key="2">
    <citation type="journal article" date="2011" name="Proc. Natl. Acad. Sci. U.S.A.">
        <title>Obligate biotrophy features unraveled by the genomic analysis of rust fungi.</title>
        <authorList>
            <person name="Duplessis S."/>
            <person name="Cuomo C.A."/>
            <person name="Lin Y.-C."/>
            <person name="Aerts A."/>
            <person name="Tisserant E."/>
            <person name="Veneault-Fourrey C."/>
            <person name="Joly D.L."/>
            <person name="Hacquard S."/>
            <person name="Amselem J."/>
            <person name="Cantarel B.L."/>
            <person name="Chiu R."/>
            <person name="Coutinho P.M."/>
            <person name="Feau N."/>
            <person name="Field M."/>
            <person name="Frey P."/>
            <person name="Gelhaye E."/>
            <person name="Goldberg J."/>
            <person name="Grabherr M.G."/>
            <person name="Kodira C.D."/>
            <person name="Kohler A."/>
            <person name="Kuees U."/>
            <person name="Lindquist E.A."/>
            <person name="Lucas S.M."/>
            <person name="Mago R."/>
            <person name="Mauceli E."/>
            <person name="Morin E."/>
            <person name="Murat C."/>
            <person name="Pangilinan J.L."/>
            <person name="Park R."/>
            <person name="Pearson M."/>
            <person name="Quesneville H."/>
            <person name="Rouhier N."/>
            <person name="Sakthikumar S."/>
            <person name="Salamov A.A."/>
            <person name="Schmutz J."/>
            <person name="Selles B."/>
            <person name="Shapiro H."/>
            <person name="Tanguay P."/>
            <person name="Tuskan G.A."/>
            <person name="Henrissat B."/>
            <person name="Van de Peer Y."/>
            <person name="Rouze P."/>
            <person name="Ellis J.G."/>
            <person name="Dodds P.N."/>
            <person name="Schein J.E."/>
            <person name="Zhong S."/>
            <person name="Hamelin R.C."/>
            <person name="Grigoriev I.V."/>
            <person name="Szabo L.J."/>
            <person name="Martin F."/>
        </authorList>
    </citation>
    <scope>NUCLEOTIDE SEQUENCE [LARGE SCALE GENOMIC DNA]</scope>
    <source>
        <strain evidence="3">CRL 75-36-700-3 / race SCCL</strain>
    </source>
</reference>
<reference key="1">
    <citation type="submission" date="2007-01" db="EMBL/GenBank/DDBJ databases">
        <title>The Genome Sequence of Puccinia graminis f. sp. tritici Strain CRL 75-36-700-3.</title>
        <authorList>
            <consortium name="The Broad Institute Genome Sequencing Platform"/>
            <person name="Birren B."/>
            <person name="Lander E."/>
            <person name="Galagan J."/>
            <person name="Nusbaum C."/>
            <person name="Devon K."/>
            <person name="Cuomo C."/>
            <person name="Jaffe D."/>
            <person name="Butler J."/>
            <person name="Alvarez P."/>
            <person name="Gnerre S."/>
            <person name="Grabherr M."/>
            <person name="Mauceli E."/>
            <person name="Brockman W."/>
            <person name="Young S."/>
            <person name="LaButti K."/>
            <person name="Sykes S."/>
            <person name="DeCaprio D."/>
            <person name="Crawford M."/>
            <person name="Koehrsen M."/>
            <person name="Engels R."/>
            <person name="Montgomery P."/>
            <person name="Pearson M."/>
            <person name="Howarth C."/>
            <person name="Larson L."/>
            <person name="White J."/>
            <person name="Zeng Q."/>
            <person name="Kodira C."/>
            <person name="Yandava C."/>
            <person name="Alvarado L."/>
            <person name="O'Leary S."/>
            <person name="Szabo L."/>
            <person name="Dean R."/>
            <person name="Schein J."/>
        </authorList>
    </citation>
    <scope>NUCLEOTIDE SEQUENCE</scope>
    <source>
        <strain>CRL 75-36-700-3</strain>
    </source>
</reference>
<evidence type="ECO:0000313" key="2">
    <source>
        <dbReference type="EMBL" id="EFP88390.2"/>
    </source>
</evidence>
<organism evidence="2 3">
    <name type="scientific">Puccinia graminis f. sp. tritici (strain CRL 75-36-700-3 / race SCCL)</name>
    <name type="common">Black stem rust fungus</name>
    <dbReference type="NCBI Taxonomy" id="418459"/>
    <lineage>
        <taxon>Eukaryota</taxon>
        <taxon>Fungi</taxon>
        <taxon>Dikarya</taxon>
        <taxon>Basidiomycota</taxon>
        <taxon>Pucciniomycotina</taxon>
        <taxon>Pucciniomycetes</taxon>
        <taxon>Pucciniales</taxon>
        <taxon>Pucciniaceae</taxon>
        <taxon>Puccinia</taxon>
    </lineage>
</organism>
<dbReference type="EMBL" id="DS178313">
    <property type="protein sequence ID" value="EFP88390.2"/>
    <property type="molecule type" value="Genomic_DNA"/>
</dbReference>
<dbReference type="GeneID" id="10535863"/>
<accession>E3KVQ0</accession>
<dbReference type="VEuPathDB" id="FungiDB:PGTG_14474"/>
<proteinExistence type="predicted"/>
<keyword evidence="3" id="KW-1185">Reference proteome</keyword>
<feature type="compositionally biased region" description="Basic and acidic residues" evidence="1">
    <location>
        <begin position="1"/>
        <end position="15"/>
    </location>
</feature>
<dbReference type="InParanoid" id="E3KVQ0"/>
<evidence type="ECO:0000256" key="1">
    <source>
        <dbReference type="SAM" id="MobiDB-lite"/>
    </source>
</evidence>
<name>E3KVQ0_PUCGT</name>